<feature type="region of interest" description="Disordered" evidence="1">
    <location>
        <begin position="19"/>
        <end position="49"/>
    </location>
</feature>
<dbReference type="AlphaFoldDB" id="A0AB36JBC3"/>
<evidence type="ECO:0000313" key="2">
    <source>
        <dbReference type="EMBL" id="OME19544.1"/>
    </source>
</evidence>
<evidence type="ECO:0000313" key="3">
    <source>
        <dbReference type="Proteomes" id="UP000187323"/>
    </source>
</evidence>
<organism evidence="2 3">
    <name type="scientific">Paenibacillus odorifer</name>
    <dbReference type="NCBI Taxonomy" id="189426"/>
    <lineage>
        <taxon>Bacteria</taxon>
        <taxon>Bacillati</taxon>
        <taxon>Bacillota</taxon>
        <taxon>Bacilli</taxon>
        <taxon>Bacillales</taxon>
        <taxon>Paenibacillaceae</taxon>
        <taxon>Paenibacillus</taxon>
    </lineage>
</organism>
<dbReference type="EMBL" id="MPTO01000013">
    <property type="protein sequence ID" value="OME19544.1"/>
    <property type="molecule type" value="Genomic_DNA"/>
</dbReference>
<dbReference type="Proteomes" id="UP000187323">
    <property type="component" value="Unassembled WGS sequence"/>
</dbReference>
<protein>
    <submittedName>
        <fullName evidence="2">Uncharacterized protein</fullName>
    </submittedName>
</protein>
<evidence type="ECO:0000256" key="1">
    <source>
        <dbReference type="SAM" id="MobiDB-lite"/>
    </source>
</evidence>
<proteinExistence type="predicted"/>
<reference evidence="2 3" key="1">
    <citation type="submission" date="2016-10" db="EMBL/GenBank/DDBJ databases">
        <title>Paenibacillus species isolates.</title>
        <authorList>
            <person name="Beno S.M."/>
        </authorList>
    </citation>
    <scope>NUCLEOTIDE SEQUENCE [LARGE SCALE GENOMIC DNA]</scope>
    <source>
        <strain evidence="2 3">FSL H7-0918</strain>
    </source>
</reference>
<dbReference type="RefSeq" id="WP_256715131.1">
    <property type="nucleotide sequence ID" value="NZ_MPTO01000013.1"/>
</dbReference>
<sequence length="61" mass="6956">MGEHKTFWKPVKEVKERRPTTAFKSKVKPSPEGKFQSGRKTSLLITNQDRAPRIGVTSVMK</sequence>
<accession>A0AB36JBC3</accession>
<name>A0AB36JBC3_9BACL</name>
<feature type="compositionally biased region" description="Polar residues" evidence="1">
    <location>
        <begin position="38"/>
        <end position="49"/>
    </location>
</feature>
<comment type="caution">
    <text evidence="2">The sequence shown here is derived from an EMBL/GenBank/DDBJ whole genome shotgun (WGS) entry which is preliminary data.</text>
</comment>
<gene>
    <name evidence="2" type="ORF">BSK47_16030</name>
</gene>